<organism evidence="15 16">
    <name type="scientific">Biomaibacter acetigenes</name>
    <dbReference type="NCBI Taxonomy" id="2316383"/>
    <lineage>
        <taxon>Bacteria</taxon>
        <taxon>Bacillati</taxon>
        <taxon>Bacillota</taxon>
        <taxon>Clostridia</taxon>
        <taxon>Thermosediminibacterales</taxon>
        <taxon>Tepidanaerobacteraceae</taxon>
        <taxon>Biomaibacter</taxon>
    </lineage>
</organism>
<dbReference type="UniPathway" id="UPA00193"/>
<evidence type="ECO:0000259" key="14">
    <source>
        <dbReference type="Pfam" id="PF02882"/>
    </source>
</evidence>
<evidence type="ECO:0000256" key="7">
    <source>
        <dbReference type="ARBA" id="ARBA00022857"/>
    </source>
</evidence>
<evidence type="ECO:0000256" key="9">
    <source>
        <dbReference type="ARBA" id="ARBA00023102"/>
    </source>
</evidence>
<comment type="pathway">
    <text evidence="1 12">One-carbon metabolism; tetrahydrofolate interconversion.</text>
</comment>
<comment type="function">
    <text evidence="12">Catalyzes the oxidation of 5,10-methylenetetrahydrofolate to 5,10-methenyltetrahydrofolate and then the hydrolysis of 5,10-methenyltetrahydrofolate to 10-formyltetrahydrofolate.</text>
</comment>
<dbReference type="GO" id="GO:0005829">
    <property type="term" value="C:cytosol"/>
    <property type="evidence" value="ECO:0007669"/>
    <property type="project" value="TreeGrafter"/>
</dbReference>
<name>A0A3G2R3F8_9FIRM</name>
<keyword evidence="3 12" id="KW-0554">One-carbon metabolism</keyword>
<dbReference type="EC" id="1.5.1.5" evidence="12"/>
<feature type="domain" description="Tetrahydrofolate dehydrogenase/cyclohydrolase NAD(P)-binding" evidence="14">
    <location>
        <begin position="139"/>
        <end position="280"/>
    </location>
</feature>
<proteinExistence type="inferred from homology"/>
<dbReference type="SUPFAM" id="SSF51735">
    <property type="entry name" value="NAD(P)-binding Rossmann-fold domains"/>
    <property type="match status" value="1"/>
</dbReference>
<feature type="binding site" evidence="12">
    <location>
        <position position="231"/>
    </location>
    <ligand>
        <name>NADP(+)</name>
        <dbReference type="ChEBI" id="CHEBI:58349"/>
    </ligand>
</feature>
<comment type="catalytic activity">
    <reaction evidence="12">
        <text>(6R)-5,10-methenyltetrahydrofolate + H2O = (6R)-10-formyltetrahydrofolate + H(+)</text>
        <dbReference type="Rhea" id="RHEA:23700"/>
        <dbReference type="ChEBI" id="CHEBI:15377"/>
        <dbReference type="ChEBI" id="CHEBI:15378"/>
        <dbReference type="ChEBI" id="CHEBI:57455"/>
        <dbReference type="ChEBI" id="CHEBI:195366"/>
        <dbReference type="EC" id="3.5.4.9"/>
    </reaction>
</comment>
<reference evidence="15 16" key="1">
    <citation type="submission" date="2018-10" db="EMBL/GenBank/DDBJ databases">
        <authorList>
            <person name="Zhang X."/>
        </authorList>
    </citation>
    <scope>NUCLEOTIDE SEQUENCE [LARGE SCALE GENOMIC DNA]</scope>
    <source>
        <strain evidence="15 16">SK-G1</strain>
    </source>
</reference>
<comment type="similarity">
    <text evidence="12">Belongs to the tetrahydrofolate dehydrogenase/cyclohydrolase family.</text>
</comment>
<dbReference type="EMBL" id="CP033169">
    <property type="protein sequence ID" value="AYO29865.1"/>
    <property type="molecule type" value="Genomic_DNA"/>
</dbReference>
<keyword evidence="11 12" id="KW-0511">Multifunctional enzyme</keyword>
<dbReference type="InterPro" id="IPR020631">
    <property type="entry name" value="THF_DH/CycHdrlase_NAD-bd_dom"/>
</dbReference>
<evidence type="ECO:0000256" key="2">
    <source>
        <dbReference type="ARBA" id="ARBA00011738"/>
    </source>
</evidence>
<dbReference type="GO" id="GO:0035999">
    <property type="term" value="P:tetrahydrofolate interconversion"/>
    <property type="evidence" value="ECO:0007669"/>
    <property type="project" value="UniProtKB-UniRule"/>
</dbReference>
<dbReference type="FunFam" id="3.40.50.720:FF:000094">
    <property type="entry name" value="Bifunctional protein FolD"/>
    <property type="match status" value="1"/>
</dbReference>
<dbReference type="InterPro" id="IPR020630">
    <property type="entry name" value="THF_DH/CycHdrlase_cat_dom"/>
</dbReference>
<evidence type="ECO:0000256" key="11">
    <source>
        <dbReference type="ARBA" id="ARBA00023268"/>
    </source>
</evidence>
<evidence type="ECO:0000256" key="1">
    <source>
        <dbReference type="ARBA" id="ARBA00004777"/>
    </source>
</evidence>
<evidence type="ECO:0000256" key="6">
    <source>
        <dbReference type="ARBA" id="ARBA00022801"/>
    </source>
</evidence>
<dbReference type="GO" id="GO:0004488">
    <property type="term" value="F:methylenetetrahydrofolate dehydrogenase (NADP+) activity"/>
    <property type="evidence" value="ECO:0007669"/>
    <property type="project" value="UniProtKB-UniRule"/>
</dbReference>
<evidence type="ECO:0000259" key="13">
    <source>
        <dbReference type="Pfam" id="PF00763"/>
    </source>
</evidence>
<dbReference type="HAMAP" id="MF_01576">
    <property type="entry name" value="THF_DHG_CYH"/>
    <property type="match status" value="1"/>
</dbReference>
<dbReference type="InterPro" id="IPR046346">
    <property type="entry name" value="Aminoacid_DH-like_N_sf"/>
</dbReference>
<keyword evidence="7 12" id="KW-0521">NADP</keyword>
<dbReference type="PANTHER" id="PTHR48099:SF5">
    <property type="entry name" value="C-1-TETRAHYDROFOLATE SYNTHASE, CYTOPLASMIC"/>
    <property type="match status" value="1"/>
</dbReference>
<dbReference type="GO" id="GO:0000105">
    <property type="term" value="P:L-histidine biosynthetic process"/>
    <property type="evidence" value="ECO:0007669"/>
    <property type="project" value="UniProtKB-KW"/>
</dbReference>
<dbReference type="AlphaFoldDB" id="A0A3G2R3F8"/>
<feature type="domain" description="Tetrahydrofolate dehydrogenase/cyclohydrolase catalytic" evidence="13">
    <location>
        <begin position="5"/>
        <end position="119"/>
    </location>
</feature>
<keyword evidence="10 12" id="KW-0486">Methionine biosynthesis</keyword>
<keyword evidence="8 12" id="KW-0560">Oxidoreductase</keyword>
<keyword evidence="4 12" id="KW-0028">Amino-acid biosynthesis</keyword>
<dbReference type="RefSeq" id="WP_120765340.1">
    <property type="nucleotide sequence ID" value="NZ_CP033169.1"/>
</dbReference>
<feature type="binding site" evidence="12">
    <location>
        <begin position="165"/>
        <end position="167"/>
    </location>
    <ligand>
        <name>NADP(+)</name>
        <dbReference type="ChEBI" id="CHEBI:58349"/>
    </ligand>
</feature>
<dbReference type="EC" id="3.5.4.9" evidence="12"/>
<evidence type="ECO:0000256" key="5">
    <source>
        <dbReference type="ARBA" id="ARBA00022755"/>
    </source>
</evidence>
<comment type="caution">
    <text evidence="12">Lacks conserved residue(s) required for the propagation of feature annotation.</text>
</comment>
<dbReference type="Proteomes" id="UP000280960">
    <property type="component" value="Chromosome"/>
</dbReference>
<keyword evidence="16" id="KW-1185">Reference proteome</keyword>
<accession>A0A3G2R3F8</accession>
<comment type="catalytic activity">
    <reaction evidence="12">
        <text>(6R)-5,10-methylene-5,6,7,8-tetrahydrofolate + NADP(+) = (6R)-5,10-methenyltetrahydrofolate + NADPH</text>
        <dbReference type="Rhea" id="RHEA:22812"/>
        <dbReference type="ChEBI" id="CHEBI:15636"/>
        <dbReference type="ChEBI" id="CHEBI:57455"/>
        <dbReference type="ChEBI" id="CHEBI:57783"/>
        <dbReference type="ChEBI" id="CHEBI:58349"/>
        <dbReference type="EC" id="1.5.1.5"/>
    </reaction>
</comment>
<keyword evidence="6 12" id="KW-0378">Hydrolase</keyword>
<gene>
    <name evidence="12" type="primary">folD</name>
    <name evidence="15" type="ORF">D2962_03920</name>
</gene>
<dbReference type="KEGG" id="bacg:D2962_03920"/>
<dbReference type="Pfam" id="PF00763">
    <property type="entry name" value="THF_DHG_CYH"/>
    <property type="match status" value="1"/>
</dbReference>
<dbReference type="GO" id="GO:0009086">
    <property type="term" value="P:methionine biosynthetic process"/>
    <property type="evidence" value="ECO:0007669"/>
    <property type="project" value="UniProtKB-KW"/>
</dbReference>
<comment type="subunit">
    <text evidence="2 12">Homodimer.</text>
</comment>
<dbReference type="GO" id="GO:0004477">
    <property type="term" value="F:methenyltetrahydrofolate cyclohydrolase activity"/>
    <property type="evidence" value="ECO:0007669"/>
    <property type="project" value="UniProtKB-UniRule"/>
</dbReference>
<evidence type="ECO:0000256" key="8">
    <source>
        <dbReference type="ARBA" id="ARBA00023002"/>
    </source>
</evidence>
<dbReference type="Pfam" id="PF02882">
    <property type="entry name" value="THF_DHG_CYH_C"/>
    <property type="match status" value="1"/>
</dbReference>
<evidence type="ECO:0000256" key="10">
    <source>
        <dbReference type="ARBA" id="ARBA00023167"/>
    </source>
</evidence>
<keyword evidence="5 12" id="KW-0658">Purine biosynthesis</keyword>
<dbReference type="FunFam" id="3.40.50.10860:FF:000005">
    <property type="entry name" value="C-1-tetrahydrofolate synthase, cytoplasmic, putative"/>
    <property type="match status" value="1"/>
</dbReference>
<dbReference type="PRINTS" id="PR00085">
    <property type="entry name" value="THFDHDRGNASE"/>
</dbReference>
<dbReference type="PANTHER" id="PTHR48099">
    <property type="entry name" value="C-1-TETRAHYDROFOLATE SYNTHASE, CYTOPLASMIC-RELATED"/>
    <property type="match status" value="1"/>
</dbReference>
<protein>
    <recommendedName>
        <fullName evidence="12">Bifunctional protein FolD</fullName>
    </recommendedName>
    <domain>
        <recommendedName>
            <fullName evidence="12">Methylenetetrahydrofolate dehydrogenase</fullName>
            <ecNumber evidence="12">1.5.1.5</ecNumber>
        </recommendedName>
    </domain>
    <domain>
        <recommendedName>
            <fullName evidence="12">Methenyltetrahydrofolate cyclohydrolase</fullName>
            <ecNumber evidence="12">3.5.4.9</ecNumber>
        </recommendedName>
    </domain>
</protein>
<keyword evidence="9 12" id="KW-0368">Histidine biosynthesis</keyword>
<evidence type="ECO:0000256" key="12">
    <source>
        <dbReference type="HAMAP-Rule" id="MF_01576"/>
    </source>
</evidence>
<dbReference type="InterPro" id="IPR000672">
    <property type="entry name" value="THF_DH/CycHdrlase"/>
</dbReference>
<evidence type="ECO:0000313" key="15">
    <source>
        <dbReference type="EMBL" id="AYO29865.1"/>
    </source>
</evidence>
<evidence type="ECO:0000313" key="16">
    <source>
        <dbReference type="Proteomes" id="UP000280960"/>
    </source>
</evidence>
<dbReference type="CDD" id="cd01080">
    <property type="entry name" value="NAD_bind_m-THF_DH_Cyclohyd"/>
    <property type="match status" value="1"/>
</dbReference>
<dbReference type="SUPFAM" id="SSF53223">
    <property type="entry name" value="Aminoacid dehydrogenase-like, N-terminal domain"/>
    <property type="match status" value="1"/>
</dbReference>
<sequence length="293" mass="31677">MATLLKGKEVAEALKQKLTVEVENLKQKGITPGLSIVIVGDRADSAAYIKGAVKRCTEIGIDCRVEELPGDMSQKDFIDDLHRLNNDPAVNGILIMRPLPSQISENAVKYEISPEKDVDCMSPVNVSKIMSGEDGGFAPCTPSAVMEILHHYGIEPEGKRVVVIGRSMVVGRPLSMMLLKEHATITVCHTKTRDLAEETRRAEILVAAAGKARMVKKDMVSKDAIVIDVGINFDEDGKMCGDVDFDEVNPVAGMITPVPGGVGAVTSTILAKHVIEACKVSSLKTMKFMCPKY</sequence>
<dbReference type="InterPro" id="IPR036291">
    <property type="entry name" value="NAD(P)-bd_dom_sf"/>
</dbReference>
<dbReference type="Gene3D" id="3.40.50.720">
    <property type="entry name" value="NAD(P)-binding Rossmann-like Domain"/>
    <property type="match status" value="1"/>
</dbReference>
<evidence type="ECO:0000256" key="4">
    <source>
        <dbReference type="ARBA" id="ARBA00022605"/>
    </source>
</evidence>
<dbReference type="Gene3D" id="3.40.50.10860">
    <property type="entry name" value="Leucine Dehydrogenase, chain A, domain 1"/>
    <property type="match status" value="1"/>
</dbReference>
<evidence type="ECO:0000256" key="3">
    <source>
        <dbReference type="ARBA" id="ARBA00022563"/>
    </source>
</evidence>
<dbReference type="GO" id="GO:0006164">
    <property type="term" value="P:purine nucleotide biosynthetic process"/>
    <property type="evidence" value="ECO:0007669"/>
    <property type="project" value="UniProtKB-KW"/>
</dbReference>